<keyword evidence="2" id="KW-1133">Transmembrane helix</keyword>
<gene>
    <name evidence="4" type="ORF">Wenmar_02893</name>
</gene>
<feature type="transmembrane region" description="Helical" evidence="2">
    <location>
        <begin position="38"/>
        <end position="58"/>
    </location>
</feature>
<evidence type="ECO:0000256" key="1">
    <source>
        <dbReference type="SAM" id="MobiDB-lite"/>
    </source>
</evidence>
<feature type="transmembrane region" description="Helical" evidence="2">
    <location>
        <begin position="6"/>
        <end position="26"/>
    </location>
</feature>
<evidence type="ECO:0000313" key="4">
    <source>
        <dbReference type="EMBL" id="KIQ68622.1"/>
    </source>
</evidence>
<evidence type="ECO:0000256" key="2">
    <source>
        <dbReference type="SAM" id="Phobius"/>
    </source>
</evidence>
<dbReference type="PATRIC" id="fig|1123501.6.peg.3009"/>
<organism evidence="4 5">
    <name type="scientific">Wenxinia marina DSM 24838</name>
    <dbReference type="NCBI Taxonomy" id="1123501"/>
    <lineage>
        <taxon>Bacteria</taxon>
        <taxon>Pseudomonadati</taxon>
        <taxon>Pseudomonadota</taxon>
        <taxon>Alphaproteobacteria</taxon>
        <taxon>Rhodobacterales</taxon>
        <taxon>Roseobacteraceae</taxon>
        <taxon>Wenxinia</taxon>
    </lineage>
</organism>
<comment type="caution">
    <text evidence="4">The sequence shown here is derived from an EMBL/GenBank/DDBJ whole genome shotgun (WGS) entry which is preliminary data.</text>
</comment>
<dbReference type="AlphaFoldDB" id="A0A0D0Q890"/>
<protein>
    <recommendedName>
        <fullName evidence="3">DUF305 domain-containing protein</fullName>
    </recommendedName>
</protein>
<dbReference type="Gene3D" id="1.20.1260.10">
    <property type="match status" value="1"/>
</dbReference>
<feature type="domain" description="DUF305" evidence="3">
    <location>
        <begin position="94"/>
        <end position="162"/>
    </location>
</feature>
<evidence type="ECO:0000313" key="5">
    <source>
        <dbReference type="Proteomes" id="UP000035100"/>
    </source>
</evidence>
<dbReference type="InterPro" id="IPR005183">
    <property type="entry name" value="DUF305_CopM-like"/>
</dbReference>
<dbReference type="Proteomes" id="UP000035100">
    <property type="component" value="Unassembled WGS sequence"/>
</dbReference>
<dbReference type="STRING" id="1123501.Wenmar_02893"/>
<feature type="region of interest" description="Disordered" evidence="1">
    <location>
        <begin position="181"/>
        <end position="219"/>
    </location>
</feature>
<keyword evidence="2" id="KW-0472">Membrane</keyword>
<keyword evidence="2" id="KW-0812">Transmembrane</keyword>
<dbReference type="RefSeq" id="WP_308419882.1">
    <property type="nucleotide sequence ID" value="NZ_KB902310.1"/>
</dbReference>
<sequence length="219" mass="23894">MSYIRFGLMILTSTLVMFVLMYLNTYAWEHVSFSETRVCTAILMGAVMAVIMLAYMPGMYTNRAANAAIFVGAVTVFALSLWLVRSQVTVSGISYMRAMIPHHSIAVMTSERAGIEDARVRKLADEIIGAQRREIAEMRYLVAHVPEDRAAEVYQDPEPQVGGVDAAHSNMLPARLDPASLTASQAAEAMTGPPAPSTAAPRPTPSSGPVWTGRRRRCC</sequence>
<reference evidence="4 5" key="1">
    <citation type="submission" date="2013-01" db="EMBL/GenBank/DDBJ databases">
        <authorList>
            <person name="Fiebig A."/>
            <person name="Goeker M."/>
            <person name="Klenk H.-P.P."/>
        </authorList>
    </citation>
    <scope>NUCLEOTIDE SEQUENCE [LARGE SCALE GENOMIC DNA]</scope>
    <source>
        <strain evidence="4 5">DSM 24838</strain>
    </source>
</reference>
<feature type="transmembrane region" description="Helical" evidence="2">
    <location>
        <begin position="64"/>
        <end position="84"/>
    </location>
</feature>
<feature type="compositionally biased region" description="Low complexity" evidence="1">
    <location>
        <begin position="197"/>
        <end position="209"/>
    </location>
</feature>
<dbReference type="eggNOG" id="COG3544">
    <property type="taxonomic scope" value="Bacteria"/>
</dbReference>
<dbReference type="EMBL" id="AONG01000013">
    <property type="protein sequence ID" value="KIQ68622.1"/>
    <property type="molecule type" value="Genomic_DNA"/>
</dbReference>
<evidence type="ECO:0000259" key="3">
    <source>
        <dbReference type="Pfam" id="PF03713"/>
    </source>
</evidence>
<dbReference type="InterPro" id="IPR012347">
    <property type="entry name" value="Ferritin-like"/>
</dbReference>
<accession>A0A0D0Q890</accession>
<dbReference type="Pfam" id="PF03713">
    <property type="entry name" value="DUF305"/>
    <property type="match status" value="1"/>
</dbReference>
<keyword evidence="5" id="KW-1185">Reference proteome</keyword>
<proteinExistence type="predicted"/>
<name>A0A0D0Q890_9RHOB</name>